<keyword evidence="4" id="KW-0597">Phosphoprotein</keyword>
<dbReference type="EMBL" id="EQ973783">
    <property type="protein sequence ID" value="EEF48328.1"/>
    <property type="molecule type" value="Genomic_DNA"/>
</dbReference>
<feature type="region of interest" description="Disordered" evidence="5">
    <location>
        <begin position="91"/>
        <end position="115"/>
    </location>
</feature>
<dbReference type="InParanoid" id="B9RJ26"/>
<dbReference type="InterPro" id="IPR001789">
    <property type="entry name" value="Sig_transdc_resp-reg_receiver"/>
</dbReference>
<keyword evidence="2" id="KW-0805">Transcription regulation</keyword>
<evidence type="ECO:0000313" key="8">
    <source>
        <dbReference type="Proteomes" id="UP000008311"/>
    </source>
</evidence>
<keyword evidence="1" id="KW-0902">Two-component regulatory system</keyword>
<feature type="region of interest" description="Disordered" evidence="5">
    <location>
        <begin position="189"/>
        <end position="229"/>
    </location>
</feature>
<dbReference type="Gene3D" id="3.40.50.2300">
    <property type="match status" value="1"/>
</dbReference>
<organism evidence="7 8">
    <name type="scientific">Ricinus communis</name>
    <name type="common">Castor bean</name>
    <dbReference type="NCBI Taxonomy" id="3988"/>
    <lineage>
        <taxon>Eukaryota</taxon>
        <taxon>Viridiplantae</taxon>
        <taxon>Streptophyta</taxon>
        <taxon>Embryophyta</taxon>
        <taxon>Tracheophyta</taxon>
        <taxon>Spermatophyta</taxon>
        <taxon>Magnoliopsida</taxon>
        <taxon>eudicotyledons</taxon>
        <taxon>Gunneridae</taxon>
        <taxon>Pentapetalae</taxon>
        <taxon>rosids</taxon>
        <taxon>fabids</taxon>
        <taxon>Malpighiales</taxon>
        <taxon>Euphorbiaceae</taxon>
        <taxon>Acalyphoideae</taxon>
        <taxon>Acalypheae</taxon>
        <taxon>Ricinus</taxon>
    </lineage>
</organism>
<feature type="compositionally biased region" description="Basic and acidic residues" evidence="5">
    <location>
        <begin position="7"/>
        <end position="21"/>
    </location>
</feature>
<protein>
    <submittedName>
        <fullName evidence="7">Two-component response regulator ARR9, putative</fullName>
    </submittedName>
</protein>
<dbReference type="PANTHER" id="PTHR43874:SF96">
    <property type="entry name" value="TWO-COMPONENT RESPONSE REGULATOR ORR10-LIKE"/>
    <property type="match status" value="1"/>
</dbReference>
<dbReference type="PANTHER" id="PTHR43874">
    <property type="entry name" value="TWO-COMPONENT RESPONSE REGULATOR"/>
    <property type="match status" value="1"/>
</dbReference>
<evidence type="ECO:0000313" key="7">
    <source>
        <dbReference type="EMBL" id="EEF48328.1"/>
    </source>
</evidence>
<evidence type="ECO:0000256" key="1">
    <source>
        <dbReference type="ARBA" id="ARBA00023012"/>
    </source>
</evidence>
<proteinExistence type="predicted"/>
<dbReference type="Proteomes" id="UP000008311">
    <property type="component" value="Unassembled WGS sequence"/>
</dbReference>
<feature type="domain" description="Response regulatory" evidence="6">
    <location>
        <begin position="41"/>
        <end position="180"/>
    </location>
</feature>
<reference evidence="8" key="1">
    <citation type="journal article" date="2010" name="Nat. Biotechnol.">
        <title>Draft genome sequence of the oilseed species Ricinus communis.</title>
        <authorList>
            <person name="Chan A.P."/>
            <person name="Crabtree J."/>
            <person name="Zhao Q."/>
            <person name="Lorenzi H."/>
            <person name="Orvis J."/>
            <person name="Puiu D."/>
            <person name="Melake-Berhan A."/>
            <person name="Jones K.M."/>
            <person name="Redman J."/>
            <person name="Chen G."/>
            <person name="Cahoon E.B."/>
            <person name="Gedil M."/>
            <person name="Stanke M."/>
            <person name="Haas B.J."/>
            <person name="Wortman J.R."/>
            <person name="Fraser-Liggett C.M."/>
            <person name="Ravel J."/>
            <person name="Rabinowicz P.D."/>
        </authorList>
    </citation>
    <scope>NUCLEOTIDE SEQUENCE [LARGE SCALE GENOMIC DNA]</scope>
    <source>
        <strain evidence="8">cv. Hale</strain>
    </source>
</reference>
<accession>B9RJ26</accession>
<dbReference type="SUPFAM" id="SSF52172">
    <property type="entry name" value="CheY-like"/>
    <property type="match status" value="1"/>
</dbReference>
<sequence>MNTKIGSDTRFDQRMEVKSADESTQEQEQQQKQKQEQQHFHVLAVDDSLLDRKLLERLLRVSSYQVTCVDSGDKALEYLGLLNNLENATTASSSSSSFSQSAPPPPPPQQQQQQEGMKVNLIMTDYCMPGMSGYDLLKRVKGSPWKDVPVVVMCLEGGAEEFLLKPVQLSDVEKLQTHLLKSLDHSCKEVDNNGSSNSNKNSSNSISKRKAMSPEPPERRPKMKGLAVV</sequence>
<evidence type="ECO:0000256" key="4">
    <source>
        <dbReference type="PROSITE-ProRule" id="PRU00169"/>
    </source>
</evidence>
<dbReference type="STRING" id="3988.B9RJ26"/>
<feature type="compositionally biased region" description="Low complexity" evidence="5">
    <location>
        <begin position="91"/>
        <end position="101"/>
    </location>
</feature>
<keyword evidence="3" id="KW-0804">Transcription</keyword>
<feature type="modified residue" description="4-aspartylphosphate" evidence="4">
    <location>
        <position position="125"/>
    </location>
</feature>
<dbReference type="PROSITE" id="PS50110">
    <property type="entry name" value="RESPONSE_REGULATORY"/>
    <property type="match status" value="1"/>
</dbReference>
<dbReference type="InterPro" id="IPR045279">
    <property type="entry name" value="ARR-like"/>
</dbReference>
<dbReference type="eggNOG" id="KOG1601">
    <property type="taxonomic scope" value="Eukaryota"/>
</dbReference>
<dbReference type="AlphaFoldDB" id="B9RJ26"/>
<evidence type="ECO:0000256" key="5">
    <source>
        <dbReference type="SAM" id="MobiDB-lite"/>
    </source>
</evidence>
<keyword evidence="8" id="KW-1185">Reference proteome</keyword>
<evidence type="ECO:0000256" key="2">
    <source>
        <dbReference type="ARBA" id="ARBA00023015"/>
    </source>
</evidence>
<name>B9RJ26_RICCO</name>
<dbReference type="InterPro" id="IPR011006">
    <property type="entry name" value="CheY-like_superfamily"/>
</dbReference>
<gene>
    <name evidence="7" type="ORF">RCOM_1030550</name>
</gene>
<feature type="compositionally biased region" description="Basic and acidic residues" evidence="5">
    <location>
        <begin position="29"/>
        <end position="39"/>
    </location>
</feature>
<dbReference type="GO" id="GO:0009736">
    <property type="term" value="P:cytokinin-activated signaling pathway"/>
    <property type="evidence" value="ECO:0007669"/>
    <property type="project" value="InterPro"/>
</dbReference>
<feature type="region of interest" description="Disordered" evidence="5">
    <location>
        <begin position="1"/>
        <end position="39"/>
    </location>
</feature>
<evidence type="ECO:0000259" key="6">
    <source>
        <dbReference type="PROSITE" id="PS50110"/>
    </source>
</evidence>
<evidence type="ECO:0000256" key="3">
    <source>
        <dbReference type="ARBA" id="ARBA00023163"/>
    </source>
</evidence>
<dbReference type="GO" id="GO:0000160">
    <property type="term" value="P:phosphorelay signal transduction system"/>
    <property type="evidence" value="ECO:0007669"/>
    <property type="project" value="UniProtKB-KW"/>
</dbReference>
<feature type="compositionally biased region" description="Low complexity" evidence="5">
    <location>
        <begin position="192"/>
        <end position="206"/>
    </location>
</feature>
<dbReference type="SMART" id="SM00448">
    <property type="entry name" value="REC"/>
    <property type="match status" value="1"/>
</dbReference>